<feature type="compositionally biased region" description="Low complexity" evidence="1">
    <location>
        <begin position="17"/>
        <end position="32"/>
    </location>
</feature>
<dbReference type="Proteomes" id="UP001153365">
    <property type="component" value="Unassembled WGS sequence"/>
</dbReference>
<evidence type="ECO:0000313" key="2">
    <source>
        <dbReference type="EMBL" id="CAH7689512.1"/>
    </source>
</evidence>
<proteinExistence type="predicted"/>
<comment type="caution">
    <text evidence="2">The sequence shown here is derived from an EMBL/GenBank/DDBJ whole genome shotgun (WGS) entry which is preliminary data.</text>
</comment>
<reference evidence="2" key="1">
    <citation type="submission" date="2022-06" db="EMBL/GenBank/DDBJ databases">
        <authorList>
            <consortium name="SYNGENTA / RWTH Aachen University"/>
        </authorList>
    </citation>
    <scope>NUCLEOTIDE SEQUENCE</scope>
</reference>
<keyword evidence="3" id="KW-1185">Reference proteome</keyword>
<evidence type="ECO:0000256" key="1">
    <source>
        <dbReference type="SAM" id="MobiDB-lite"/>
    </source>
</evidence>
<gene>
    <name evidence="2" type="ORF">PPACK8108_LOCUS24599</name>
</gene>
<protein>
    <submittedName>
        <fullName evidence="2">Uncharacterized protein</fullName>
    </submittedName>
</protein>
<sequence>MFFMVITNDIPVPPLVTPINTSTSQNTSNSWNLNPNSHQKTSKSAQPPTTYGEHYEAKKFCRSDYEYGRISWEREEETTKDFEYQKLSDAKEVEYWKLQHAKEEKEKYQEFQ</sequence>
<accession>A0AAV0BTF1</accession>
<organism evidence="2 3">
    <name type="scientific">Phakopsora pachyrhizi</name>
    <name type="common">Asian soybean rust disease fungus</name>
    <dbReference type="NCBI Taxonomy" id="170000"/>
    <lineage>
        <taxon>Eukaryota</taxon>
        <taxon>Fungi</taxon>
        <taxon>Dikarya</taxon>
        <taxon>Basidiomycota</taxon>
        <taxon>Pucciniomycotina</taxon>
        <taxon>Pucciniomycetes</taxon>
        <taxon>Pucciniales</taxon>
        <taxon>Phakopsoraceae</taxon>
        <taxon>Phakopsora</taxon>
    </lineage>
</organism>
<dbReference type="EMBL" id="CALTRL010006080">
    <property type="protein sequence ID" value="CAH7689512.1"/>
    <property type="molecule type" value="Genomic_DNA"/>
</dbReference>
<evidence type="ECO:0000313" key="3">
    <source>
        <dbReference type="Proteomes" id="UP001153365"/>
    </source>
</evidence>
<feature type="region of interest" description="Disordered" evidence="1">
    <location>
        <begin position="17"/>
        <end position="53"/>
    </location>
</feature>
<name>A0AAV0BTF1_PHAPC</name>
<feature type="compositionally biased region" description="Polar residues" evidence="1">
    <location>
        <begin position="33"/>
        <end position="49"/>
    </location>
</feature>
<dbReference type="AlphaFoldDB" id="A0AAV0BTF1"/>